<dbReference type="AlphaFoldDB" id="X1T986"/>
<evidence type="ECO:0000313" key="1">
    <source>
        <dbReference type="EMBL" id="GAJ01923.1"/>
    </source>
</evidence>
<name>X1T986_9ZZZZ</name>
<organism evidence="1">
    <name type="scientific">marine sediment metagenome</name>
    <dbReference type="NCBI Taxonomy" id="412755"/>
    <lineage>
        <taxon>unclassified sequences</taxon>
        <taxon>metagenomes</taxon>
        <taxon>ecological metagenomes</taxon>
    </lineage>
</organism>
<feature type="non-terminal residue" evidence="1">
    <location>
        <position position="141"/>
    </location>
</feature>
<dbReference type="EMBL" id="BARW01016119">
    <property type="protein sequence ID" value="GAJ01923.1"/>
    <property type="molecule type" value="Genomic_DNA"/>
</dbReference>
<sequence>MSTIFYKVIFKGIKGDSSESYSLTFKNIVQDKLINISSQFFSSLKRLSQKQANVINFQNIREVVKIGDSSTNYDFNYYIVILYTSITDGKKEGFLVGNLKKLGDILIGIWPFNQENTTIFSEHILNKLDLLATSNKFKNIC</sequence>
<protein>
    <submittedName>
        <fullName evidence="1">Uncharacterized protein</fullName>
    </submittedName>
</protein>
<proteinExistence type="predicted"/>
<comment type="caution">
    <text evidence="1">The sequence shown here is derived from an EMBL/GenBank/DDBJ whole genome shotgun (WGS) entry which is preliminary data.</text>
</comment>
<accession>X1T986</accession>
<reference evidence="1" key="1">
    <citation type="journal article" date="2014" name="Front. Microbiol.">
        <title>High frequency of phylogenetically diverse reductive dehalogenase-homologous genes in deep subseafloor sedimentary metagenomes.</title>
        <authorList>
            <person name="Kawai M."/>
            <person name="Futagami T."/>
            <person name="Toyoda A."/>
            <person name="Takaki Y."/>
            <person name="Nishi S."/>
            <person name="Hori S."/>
            <person name="Arai W."/>
            <person name="Tsubouchi T."/>
            <person name="Morono Y."/>
            <person name="Uchiyama I."/>
            <person name="Ito T."/>
            <person name="Fujiyama A."/>
            <person name="Inagaki F."/>
            <person name="Takami H."/>
        </authorList>
    </citation>
    <scope>NUCLEOTIDE SEQUENCE</scope>
    <source>
        <strain evidence="1">Expedition CK06-06</strain>
    </source>
</reference>
<gene>
    <name evidence="1" type="ORF">S12H4_28142</name>
</gene>